<dbReference type="Proteomes" id="UP000254889">
    <property type="component" value="Chromosome"/>
</dbReference>
<dbReference type="RefSeq" id="WP_115692886.1">
    <property type="nucleotide sequence ID" value="NZ_CP031417.1"/>
</dbReference>
<feature type="compositionally biased region" description="Low complexity" evidence="1">
    <location>
        <begin position="80"/>
        <end position="107"/>
    </location>
</feature>
<accession>A0A346A010</accession>
<protein>
    <submittedName>
        <fullName evidence="2">Uncharacterized protein</fullName>
    </submittedName>
</protein>
<proteinExistence type="predicted"/>
<evidence type="ECO:0000313" key="2">
    <source>
        <dbReference type="EMBL" id="AXK82507.1"/>
    </source>
</evidence>
<dbReference type="AlphaFoldDB" id="A0A346A010"/>
<name>A0A346A010_9HYPH</name>
<sequence length="113" mass="11986">MAPFSKLAAVLVIAGALAGCSEYTDRRDMISEYGGNAVQNDKVVQMVDPWPPHAANRNIAFNGEVMQTAVARYRTGRVISPSGTGTSTTYQQQNNGNNNTPLGPTVNQSGATK</sequence>
<evidence type="ECO:0000256" key="1">
    <source>
        <dbReference type="SAM" id="MobiDB-lite"/>
    </source>
</evidence>
<feature type="region of interest" description="Disordered" evidence="1">
    <location>
        <begin position="77"/>
        <end position="113"/>
    </location>
</feature>
<gene>
    <name evidence="2" type="ORF">DW352_19470</name>
</gene>
<dbReference type="KEGG" id="ptaw:DW352_19470"/>
<dbReference type="EMBL" id="CP031417">
    <property type="protein sequence ID" value="AXK82507.1"/>
    <property type="molecule type" value="Genomic_DNA"/>
</dbReference>
<keyword evidence="3" id="KW-1185">Reference proteome</keyword>
<dbReference type="OrthoDB" id="7679506at2"/>
<evidence type="ECO:0000313" key="3">
    <source>
        <dbReference type="Proteomes" id="UP000254889"/>
    </source>
</evidence>
<dbReference type="PROSITE" id="PS51257">
    <property type="entry name" value="PROKAR_LIPOPROTEIN"/>
    <property type="match status" value="1"/>
</dbReference>
<reference evidence="2 3" key="1">
    <citation type="submission" date="2018-07" db="EMBL/GenBank/DDBJ databases">
        <authorList>
            <person name="Quirk P.G."/>
            <person name="Krulwich T.A."/>
        </authorList>
    </citation>
    <scope>NUCLEOTIDE SEQUENCE [LARGE SCALE GENOMIC DNA]</scope>
    <source>
        <strain evidence="2 3">CC-BB4</strain>
    </source>
</reference>
<organism evidence="2 3">
    <name type="scientific">Pseudolabrys taiwanensis</name>
    <dbReference type="NCBI Taxonomy" id="331696"/>
    <lineage>
        <taxon>Bacteria</taxon>
        <taxon>Pseudomonadati</taxon>
        <taxon>Pseudomonadota</taxon>
        <taxon>Alphaproteobacteria</taxon>
        <taxon>Hyphomicrobiales</taxon>
        <taxon>Xanthobacteraceae</taxon>
        <taxon>Pseudolabrys</taxon>
    </lineage>
</organism>